<dbReference type="Proteomes" id="UP000000448">
    <property type="component" value="Chromosome"/>
</dbReference>
<gene>
    <name evidence="4" type="ordered locus">NAMH_0024</name>
</gene>
<dbReference type="eggNOG" id="COG1394">
    <property type="taxonomic scope" value="Bacteria"/>
</dbReference>
<sequence length="189" mass="22328">MIKNKSTLLELKKDLEIVNEGEEILSKKRDLLLKEIMQIVDIVDKRRKELNETVKSSYNTLIKALMENQNLSTESFVQTELKVVPKSFLGIVIPKINFKIIQKPQIELNTNIFEDLARESFFKSLKMILELAELEIKIWKLSTELKQTLIRVNALKYHYIPTYEKEIKEIKTYLEESEREFIAIIKKLK</sequence>
<reference evidence="4 5" key="1">
    <citation type="journal article" date="2009" name="PLoS Genet.">
        <title>Adaptations to submarine hydrothermal environments exemplified by the genome of Nautilia profundicola.</title>
        <authorList>
            <person name="Campbell B.J."/>
            <person name="Smith J.L."/>
            <person name="Hanson T.E."/>
            <person name="Klotz M.G."/>
            <person name="Stein L.Y."/>
            <person name="Lee C.K."/>
            <person name="Wu D."/>
            <person name="Robinson J.M."/>
            <person name="Khouri H.M."/>
            <person name="Eisen J.A."/>
            <person name="Cary S.C."/>
        </authorList>
    </citation>
    <scope>NUCLEOTIDE SEQUENCE [LARGE SCALE GENOMIC DNA]</scope>
    <source>
        <strain evidence="5">ATCC BAA-1463 / DSM 18972 / AmH</strain>
    </source>
</reference>
<dbReference type="GO" id="GO:0016787">
    <property type="term" value="F:hydrolase activity"/>
    <property type="evidence" value="ECO:0007669"/>
    <property type="project" value="UniProtKB-KW"/>
</dbReference>
<dbReference type="EC" id="3.6.3.14" evidence="4"/>
<accession>B9L758</accession>
<dbReference type="STRING" id="598659.NAMH_0024"/>
<dbReference type="EMBL" id="CP001279">
    <property type="protein sequence ID" value="ACM93463.1"/>
    <property type="molecule type" value="Genomic_DNA"/>
</dbReference>
<keyword evidence="5" id="KW-1185">Reference proteome</keyword>
<dbReference type="KEGG" id="nam:NAMH_0024"/>
<evidence type="ECO:0000313" key="4">
    <source>
        <dbReference type="EMBL" id="ACM93463.1"/>
    </source>
</evidence>
<dbReference type="AlphaFoldDB" id="B9L758"/>
<dbReference type="RefSeq" id="WP_015902515.1">
    <property type="nucleotide sequence ID" value="NC_012115.1"/>
</dbReference>
<keyword evidence="2" id="KW-0813">Transport</keyword>
<dbReference type="Pfam" id="PF01813">
    <property type="entry name" value="ATP-synt_D"/>
    <property type="match status" value="1"/>
</dbReference>
<protein>
    <submittedName>
        <fullName evidence="4">V-type ATPase, D subunit</fullName>
        <ecNumber evidence="4">3.6.3.14</ecNumber>
    </submittedName>
</protein>
<dbReference type="Gene3D" id="1.10.287.3240">
    <property type="match status" value="1"/>
</dbReference>
<name>B9L758_NAUPA</name>
<evidence type="ECO:0000256" key="3">
    <source>
        <dbReference type="ARBA" id="ARBA00023065"/>
    </source>
</evidence>
<dbReference type="NCBIfam" id="TIGR00309">
    <property type="entry name" value="V_ATPase_subD"/>
    <property type="match status" value="1"/>
</dbReference>
<keyword evidence="4" id="KW-0378">Hydrolase</keyword>
<proteinExistence type="inferred from homology"/>
<keyword evidence="3" id="KW-0406">Ion transport</keyword>
<dbReference type="HOGENOM" id="CLU_069688_2_0_7"/>
<evidence type="ECO:0000256" key="2">
    <source>
        <dbReference type="ARBA" id="ARBA00022448"/>
    </source>
</evidence>
<evidence type="ECO:0000256" key="1">
    <source>
        <dbReference type="ARBA" id="ARBA00005850"/>
    </source>
</evidence>
<dbReference type="GO" id="GO:0046961">
    <property type="term" value="F:proton-transporting ATPase activity, rotational mechanism"/>
    <property type="evidence" value="ECO:0007669"/>
    <property type="project" value="InterPro"/>
</dbReference>
<organism evidence="4 5">
    <name type="scientific">Nautilia profundicola (strain ATCC BAA-1463 / DSM 18972 / AmH)</name>
    <dbReference type="NCBI Taxonomy" id="598659"/>
    <lineage>
        <taxon>Bacteria</taxon>
        <taxon>Pseudomonadati</taxon>
        <taxon>Campylobacterota</taxon>
        <taxon>Epsilonproteobacteria</taxon>
        <taxon>Nautiliales</taxon>
        <taxon>Nautiliaceae</taxon>
        <taxon>Nautilia</taxon>
    </lineage>
</organism>
<evidence type="ECO:0000313" key="5">
    <source>
        <dbReference type="Proteomes" id="UP000000448"/>
    </source>
</evidence>
<dbReference type="OrthoDB" id="13372at2"/>
<comment type="similarity">
    <text evidence="1">Belongs to the V-ATPase D subunit family.</text>
</comment>
<dbReference type="InterPro" id="IPR002699">
    <property type="entry name" value="V_ATPase_D"/>
</dbReference>
<dbReference type="PANTHER" id="PTHR11671">
    <property type="entry name" value="V-TYPE ATP SYNTHASE SUBUNIT D"/>
    <property type="match status" value="1"/>
</dbReference>